<dbReference type="InterPro" id="IPR002888">
    <property type="entry name" value="2Fe-2S-bd"/>
</dbReference>
<evidence type="ECO:0000256" key="1">
    <source>
        <dbReference type="ARBA" id="ARBA00006849"/>
    </source>
</evidence>
<evidence type="ECO:0000313" key="7">
    <source>
        <dbReference type="EMBL" id="OBK18973.1"/>
    </source>
</evidence>
<dbReference type="AlphaFoldDB" id="A0A1A3N9Y1"/>
<dbReference type="GO" id="GO:0016491">
    <property type="term" value="F:oxidoreductase activity"/>
    <property type="evidence" value="ECO:0007669"/>
    <property type="project" value="UniProtKB-KW"/>
</dbReference>
<dbReference type="Gene3D" id="3.90.1170.50">
    <property type="entry name" value="Aldehyde oxidase/xanthine dehydrogenase, a/b hammerhead"/>
    <property type="match status" value="1"/>
</dbReference>
<dbReference type="Pfam" id="PF01799">
    <property type="entry name" value="Fer2_2"/>
    <property type="match status" value="1"/>
</dbReference>
<comment type="similarity">
    <text evidence="1">Belongs to the xanthine dehydrogenase family.</text>
</comment>
<feature type="domain" description="2Fe-2S ferredoxin-type" evidence="6">
    <location>
        <begin position="1"/>
        <end position="74"/>
    </location>
</feature>
<keyword evidence="4" id="KW-0560">Oxidoreductase</keyword>
<dbReference type="PROSITE" id="PS51085">
    <property type="entry name" value="2FE2S_FER_2"/>
    <property type="match status" value="1"/>
</dbReference>
<reference evidence="7 8" key="1">
    <citation type="submission" date="2016-06" db="EMBL/GenBank/DDBJ databases">
        <authorList>
            <person name="Kjaerup R.B."/>
            <person name="Dalgaard T.S."/>
            <person name="Juul-Madsen H.R."/>
        </authorList>
    </citation>
    <scope>NUCLEOTIDE SEQUENCE [LARGE SCALE GENOMIC DNA]</scope>
    <source>
        <strain evidence="7 8">1245335.1</strain>
    </source>
</reference>
<dbReference type="SUPFAM" id="SSF56003">
    <property type="entry name" value="Molybdenum cofactor-binding domain"/>
    <property type="match status" value="1"/>
</dbReference>
<dbReference type="Pfam" id="PF00111">
    <property type="entry name" value="Fer2"/>
    <property type="match status" value="1"/>
</dbReference>
<dbReference type="InterPro" id="IPR012675">
    <property type="entry name" value="Beta-grasp_dom_sf"/>
</dbReference>
<dbReference type="InterPro" id="IPR016208">
    <property type="entry name" value="Ald_Oxase/xanthine_DH-like"/>
</dbReference>
<dbReference type="SUPFAM" id="SSF54292">
    <property type="entry name" value="2Fe-2S ferredoxin-like"/>
    <property type="match status" value="1"/>
</dbReference>
<dbReference type="Proteomes" id="UP000093819">
    <property type="component" value="Unassembled WGS sequence"/>
</dbReference>
<dbReference type="InterPro" id="IPR000674">
    <property type="entry name" value="Ald_Oxase/Xan_DH_a/b"/>
</dbReference>
<name>A0A1A3N9Y1_MYCAS</name>
<gene>
    <name evidence="7" type="ORF">A5635_27615</name>
</gene>
<evidence type="ECO:0000256" key="4">
    <source>
        <dbReference type="ARBA" id="ARBA00023002"/>
    </source>
</evidence>
<dbReference type="EMBL" id="LZLR01000161">
    <property type="protein sequence ID" value="OBK18973.1"/>
    <property type="molecule type" value="Genomic_DNA"/>
</dbReference>
<dbReference type="InterPro" id="IPR006058">
    <property type="entry name" value="2Fe2S_fd_BS"/>
</dbReference>
<evidence type="ECO:0000313" key="8">
    <source>
        <dbReference type="Proteomes" id="UP000093819"/>
    </source>
</evidence>
<evidence type="ECO:0000256" key="3">
    <source>
        <dbReference type="ARBA" id="ARBA00022723"/>
    </source>
</evidence>
<evidence type="ECO:0000259" key="6">
    <source>
        <dbReference type="PROSITE" id="PS51085"/>
    </source>
</evidence>
<organism evidence="7 8">
    <name type="scientific">Mycobacterium asiaticum</name>
    <dbReference type="NCBI Taxonomy" id="1790"/>
    <lineage>
        <taxon>Bacteria</taxon>
        <taxon>Bacillati</taxon>
        <taxon>Actinomycetota</taxon>
        <taxon>Actinomycetes</taxon>
        <taxon>Mycobacteriales</taxon>
        <taxon>Mycobacteriaceae</taxon>
        <taxon>Mycobacterium</taxon>
    </lineage>
</organism>
<dbReference type="SMART" id="SM01008">
    <property type="entry name" value="Ald_Xan_dh_C"/>
    <property type="match status" value="1"/>
</dbReference>
<dbReference type="PANTHER" id="PTHR11908">
    <property type="entry name" value="XANTHINE DEHYDROGENASE"/>
    <property type="match status" value="1"/>
</dbReference>
<dbReference type="Gene3D" id="3.10.20.30">
    <property type="match status" value="1"/>
</dbReference>
<proteinExistence type="inferred from homology"/>
<dbReference type="Gene3D" id="1.10.150.120">
    <property type="entry name" value="[2Fe-2S]-binding domain"/>
    <property type="match status" value="1"/>
</dbReference>
<dbReference type="InterPro" id="IPR008274">
    <property type="entry name" value="AldOxase/xan_DH_MoCoBD1"/>
</dbReference>
<dbReference type="InterPro" id="IPR036884">
    <property type="entry name" value="2Fe-2S-bd_dom_sf"/>
</dbReference>
<keyword evidence="3" id="KW-0479">Metal-binding</keyword>
<keyword evidence="5" id="KW-0408">Iron</keyword>
<dbReference type="InterPro" id="IPR036010">
    <property type="entry name" value="2Fe-2S_ferredoxin-like_sf"/>
</dbReference>
<dbReference type="GO" id="GO:0005506">
    <property type="term" value="F:iron ion binding"/>
    <property type="evidence" value="ECO:0007669"/>
    <property type="project" value="InterPro"/>
</dbReference>
<keyword evidence="2" id="KW-0500">Molybdenum</keyword>
<dbReference type="InterPro" id="IPR036856">
    <property type="entry name" value="Ald_Oxase/Xan_DH_a/b_sf"/>
</dbReference>
<feature type="non-terminal residue" evidence="7">
    <location>
        <position position="597"/>
    </location>
</feature>
<evidence type="ECO:0000256" key="5">
    <source>
        <dbReference type="ARBA" id="ARBA00023004"/>
    </source>
</evidence>
<dbReference type="OrthoDB" id="9758509at2"/>
<dbReference type="RefSeq" id="WP_065036750.1">
    <property type="nucleotide sequence ID" value="NZ_LZLR01000161.1"/>
</dbReference>
<accession>A0A1A3N9Y1</accession>
<dbReference type="GO" id="GO:0051537">
    <property type="term" value="F:2 iron, 2 sulfur cluster binding"/>
    <property type="evidence" value="ECO:0007669"/>
    <property type="project" value="InterPro"/>
</dbReference>
<dbReference type="SUPFAM" id="SSF47741">
    <property type="entry name" value="CO dehydrogenase ISP C-domain like"/>
    <property type="match status" value="1"/>
</dbReference>
<dbReference type="Pfam" id="PF01315">
    <property type="entry name" value="Ald_Xan_dh_C"/>
    <property type="match status" value="1"/>
</dbReference>
<protein>
    <submittedName>
        <fullName evidence="7">Aldehyde oxidase</fullName>
    </submittedName>
</protein>
<dbReference type="PANTHER" id="PTHR11908:SF132">
    <property type="entry name" value="ALDEHYDE OXIDASE 1-RELATED"/>
    <property type="match status" value="1"/>
</dbReference>
<evidence type="ECO:0000256" key="2">
    <source>
        <dbReference type="ARBA" id="ARBA00022505"/>
    </source>
</evidence>
<dbReference type="SUPFAM" id="SSF54665">
    <property type="entry name" value="CO dehydrogenase molybdoprotein N-domain-like"/>
    <property type="match status" value="1"/>
</dbReference>
<dbReference type="Pfam" id="PF02738">
    <property type="entry name" value="MoCoBD_1"/>
    <property type="match status" value="1"/>
</dbReference>
<dbReference type="Gene3D" id="3.30.365.10">
    <property type="entry name" value="Aldehyde oxidase/xanthine dehydrogenase, molybdopterin binding domain"/>
    <property type="match status" value="3"/>
</dbReference>
<dbReference type="InterPro" id="IPR001041">
    <property type="entry name" value="2Fe-2S_ferredoxin-type"/>
</dbReference>
<dbReference type="InterPro" id="IPR037165">
    <property type="entry name" value="AldOxase/xan_DH_Mopterin-bd_sf"/>
</dbReference>
<sequence length="597" mass="64821">MSYTVNGESFAQEPRPGQCLRTFLRQLGCYGVKKGCDAGDCGACTVWLDGQPVHSCITPAFRADGREVTTIEGLGSPEDMHSMQRQFRDSPGFQCGFCTPGMIMTACALTDEQRTDLPRALKGNLCRCTGYRAIEDAINGVTTIEEAAPGQAIGASVGAPAGSEVVSGRAEYTMDTELPGMLHLKVLHSPHAHARIVSIDKSAALAVPGVHRVYTWEDVPRKRFTTAIHTDHLVDPDDTYILDNVMRFVGQRVVAVLADSIGAAEEGCRKVVVEYELLPAVFDPEAAMEDGAPQLHGFDDPFVQDPKRNILLELHGEIGDTAAGFADADVIHEGTYFSPRVQHAHLETHGSIAWMEDGRLHVRTSSQSPSIAKGKLAHLFHLRPDQLRVFCKRVGGGFGGKQEVISEDLVALAALDTGRPVSWEYTREEEFITASPRHPMKITVKLGARHDGTLTAIQFRNISNTGAYGNHGGETLFAGGAAVAIYRCPNKRFDAYSVYTNTVPSGALRGYGMTQPAFAMESAMHELAVALGMDPLELRRRNIIRPGDPLLSIHDEADDVAFTEDGLVQCIDRVEAALRVQPNGHALDENWHVGTGT</sequence>
<dbReference type="PROSITE" id="PS00197">
    <property type="entry name" value="2FE2S_FER_1"/>
    <property type="match status" value="1"/>
</dbReference>
<comment type="caution">
    <text evidence="7">The sequence shown here is derived from an EMBL/GenBank/DDBJ whole genome shotgun (WGS) entry which is preliminary data.</text>
</comment>